<dbReference type="VEuPathDB" id="FungiDB:HpaG803417"/>
<dbReference type="AlphaFoldDB" id="M4BAV7"/>
<accession>M4BAV7</accession>
<organism evidence="1 2">
    <name type="scientific">Hyaloperonospora arabidopsidis (strain Emoy2)</name>
    <name type="common">Downy mildew agent</name>
    <name type="synonym">Peronospora arabidopsidis</name>
    <dbReference type="NCBI Taxonomy" id="559515"/>
    <lineage>
        <taxon>Eukaryota</taxon>
        <taxon>Sar</taxon>
        <taxon>Stramenopiles</taxon>
        <taxon>Oomycota</taxon>
        <taxon>Peronosporomycetes</taxon>
        <taxon>Peronosporales</taxon>
        <taxon>Peronosporaceae</taxon>
        <taxon>Hyaloperonospora</taxon>
    </lineage>
</organism>
<reference evidence="1" key="2">
    <citation type="submission" date="2015-06" db="UniProtKB">
        <authorList>
            <consortium name="EnsemblProtists"/>
        </authorList>
    </citation>
    <scope>IDENTIFICATION</scope>
    <source>
        <strain evidence="1">Emoy2</strain>
    </source>
</reference>
<name>M4BAV7_HYAAE</name>
<dbReference type="InParanoid" id="M4BAV7"/>
<evidence type="ECO:0000313" key="1">
    <source>
        <dbReference type="EnsemblProtists" id="HpaP803417"/>
    </source>
</evidence>
<reference evidence="2" key="1">
    <citation type="journal article" date="2010" name="Science">
        <title>Signatures of adaptation to obligate biotrophy in the Hyaloperonospora arabidopsidis genome.</title>
        <authorList>
            <person name="Baxter L."/>
            <person name="Tripathy S."/>
            <person name="Ishaque N."/>
            <person name="Boot N."/>
            <person name="Cabral A."/>
            <person name="Kemen E."/>
            <person name="Thines M."/>
            <person name="Ah-Fong A."/>
            <person name="Anderson R."/>
            <person name="Badejoko W."/>
            <person name="Bittner-Eddy P."/>
            <person name="Boore J.L."/>
            <person name="Chibucos M.C."/>
            <person name="Coates M."/>
            <person name="Dehal P."/>
            <person name="Delehaunty K."/>
            <person name="Dong S."/>
            <person name="Downton P."/>
            <person name="Dumas B."/>
            <person name="Fabro G."/>
            <person name="Fronick C."/>
            <person name="Fuerstenberg S.I."/>
            <person name="Fulton L."/>
            <person name="Gaulin E."/>
            <person name="Govers F."/>
            <person name="Hughes L."/>
            <person name="Humphray S."/>
            <person name="Jiang R.H."/>
            <person name="Judelson H."/>
            <person name="Kamoun S."/>
            <person name="Kyung K."/>
            <person name="Meijer H."/>
            <person name="Minx P."/>
            <person name="Morris P."/>
            <person name="Nelson J."/>
            <person name="Phuntumart V."/>
            <person name="Qutob D."/>
            <person name="Rehmany A."/>
            <person name="Rougon-Cardoso A."/>
            <person name="Ryden P."/>
            <person name="Torto-Alalibo T."/>
            <person name="Studholme D."/>
            <person name="Wang Y."/>
            <person name="Win J."/>
            <person name="Wood J."/>
            <person name="Clifton S.W."/>
            <person name="Rogers J."/>
            <person name="Van den Ackerveken G."/>
            <person name="Jones J.D."/>
            <person name="McDowell J.M."/>
            <person name="Beynon J."/>
            <person name="Tyler B.M."/>
        </authorList>
    </citation>
    <scope>NUCLEOTIDE SEQUENCE [LARGE SCALE GENOMIC DNA]</scope>
    <source>
        <strain evidence="2">Emoy2</strain>
    </source>
</reference>
<dbReference type="EMBL" id="JH598083">
    <property type="status" value="NOT_ANNOTATED_CDS"/>
    <property type="molecule type" value="Genomic_DNA"/>
</dbReference>
<sequence>MPLVHTERSRAHYKQAELPRAWRLGMQEVARMRVAWSADNAFIGVALYSISWDKLRRITGGTASAEQLWP</sequence>
<protein>
    <submittedName>
        <fullName evidence="1">Uncharacterized protein</fullName>
    </submittedName>
</protein>
<dbReference type="EnsemblProtists" id="HpaT803417">
    <property type="protein sequence ID" value="HpaP803417"/>
    <property type="gene ID" value="HpaG803417"/>
</dbReference>
<dbReference type="HOGENOM" id="CLU_2763268_0_0_1"/>
<dbReference type="Proteomes" id="UP000011713">
    <property type="component" value="Unassembled WGS sequence"/>
</dbReference>
<keyword evidence="2" id="KW-1185">Reference proteome</keyword>
<proteinExistence type="predicted"/>
<evidence type="ECO:0000313" key="2">
    <source>
        <dbReference type="Proteomes" id="UP000011713"/>
    </source>
</evidence>